<reference evidence="6 7" key="1">
    <citation type="submission" date="2015-09" db="EMBL/GenBank/DDBJ databases">
        <authorList>
            <consortium name="Pathogen Informatics"/>
        </authorList>
    </citation>
    <scope>NUCLEOTIDE SEQUENCE [LARGE SCALE GENOMIC DNA]</scope>
    <source>
        <strain evidence="6 7">2789STDY5608854</strain>
    </source>
</reference>
<name>A0A173XNI0_FLAPL</name>
<evidence type="ECO:0000259" key="5">
    <source>
        <dbReference type="Pfam" id="PF22671"/>
    </source>
</evidence>
<dbReference type="InterPro" id="IPR035089">
    <property type="entry name" value="Phage_sheath_subtilisin"/>
</dbReference>
<feature type="domain" description="Tail sheath protein C-terminal" evidence="4">
    <location>
        <begin position="338"/>
        <end position="438"/>
    </location>
</feature>
<dbReference type="Gene3D" id="3.30.1370.220">
    <property type="match status" value="1"/>
</dbReference>
<dbReference type="EMBL" id="CYZT01000001">
    <property type="protein sequence ID" value="CUN53259.1"/>
    <property type="molecule type" value="Genomic_DNA"/>
</dbReference>
<feature type="domain" description="Tail sheath protein Gp18-like" evidence="5">
    <location>
        <begin position="35"/>
        <end position="95"/>
    </location>
</feature>
<dbReference type="InterPro" id="IPR035326">
    <property type="entry name" value="Beta_sandwich_Seath"/>
</dbReference>
<dbReference type="Gene3D" id="3.30.360.90">
    <property type="match status" value="1"/>
</dbReference>
<feature type="domain" description="Phage tail sheath protein-like beta-sandwich" evidence="3">
    <location>
        <begin position="98"/>
        <end position="186"/>
    </location>
</feature>
<dbReference type="InterPro" id="IPR054564">
    <property type="entry name" value="Gp18_domIII_N"/>
</dbReference>
<evidence type="ECO:0000256" key="1">
    <source>
        <dbReference type="ARBA" id="ARBA00008005"/>
    </source>
</evidence>
<dbReference type="AlphaFoldDB" id="A0A173XNI0"/>
<dbReference type="Gene3D" id="3.30.1490.360">
    <property type="match status" value="1"/>
</dbReference>
<dbReference type="Pfam" id="PF17481">
    <property type="entry name" value="Phage_sheath_domII"/>
    <property type="match status" value="1"/>
</dbReference>
<comment type="similarity">
    <text evidence="1">Belongs to the myoviridae tail sheath protein family.</text>
</comment>
<gene>
    <name evidence="6" type="ORF">ERS852411_00048</name>
</gene>
<dbReference type="Pfam" id="PF17482">
    <property type="entry name" value="Phage_sheath_1C"/>
    <property type="match status" value="1"/>
</dbReference>
<sequence length="438" mass="48132">MALGGGTFLTQNKILPGAYINFISVANASATLSDRGIATIPLEMNWGPEGEVITVELGEFQKNSQKIFGYAYTADELKPMREIFKHAQTVHFFRLNSSGAKAACTYATAKYPGTRGNDLRIVIEENENSQPESKLYDVSTFLGTVQVDQQKAISKMTDLKPNDYVDFKTEGSLAVTASIPLTSGTNGGVEDAAYQTYLDKMEAYTFNAMGCPTNKSTIAELFSAFCKRMRDDVGKKFQVVCFRKLADYEGTVSVKNTIVGETDDPALIPWATGVIAGTAVNKSATNMDYDGEYQIDTDYTQSELEAGILEGSFMFHLVDEKVVVLEDINTFISVTDEKSGDFSSNQTIRVLDQIANDIAVLFGKKYLGKVPNDASGRISLWNDIVKHHQELQNIRAIENFTSDNVTVAQGDTKKAVVVTDYVTPVNAMAQLYMTVYVQ</sequence>
<protein>
    <submittedName>
        <fullName evidence="6">Phage tail sheath protein</fullName>
    </submittedName>
</protein>
<feature type="domain" description="Tail sheath protein subtilisin-like" evidence="2">
    <location>
        <begin position="187"/>
        <end position="330"/>
    </location>
</feature>
<dbReference type="InterPro" id="IPR020287">
    <property type="entry name" value="Tail_sheath_C"/>
</dbReference>
<dbReference type="Gene3D" id="2.60.40.4290">
    <property type="match status" value="1"/>
</dbReference>
<proteinExistence type="inferred from homology"/>
<evidence type="ECO:0000313" key="6">
    <source>
        <dbReference type="EMBL" id="CUN53259.1"/>
    </source>
</evidence>
<dbReference type="Gene3D" id="3.40.50.11790">
    <property type="match status" value="1"/>
</dbReference>
<evidence type="ECO:0000259" key="4">
    <source>
        <dbReference type="Pfam" id="PF17482"/>
    </source>
</evidence>
<dbReference type="Pfam" id="PF04984">
    <property type="entry name" value="Phage_sheath_1"/>
    <property type="match status" value="1"/>
</dbReference>
<evidence type="ECO:0000259" key="2">
    <source>
        <dbReference type="Pfam" id="PF04984"/>
    </source>
</evidence>
<dbReference type="Pfam" id="PF22671">
    <property type="entry name" value="Gp18_domIII_N"/>
    <property type="match status" value="1"/>
</dbReference>
<accession>A0A173XNI0</accession>
<evidence type="ECO:0000259" key="3">
    <source>
        <dbReference type="Pfam" id="PF17481"/>
    </source>
</evidence>
<dbReference type="Proteomes" id="UP000095746">
    <property type="component" value="Unassembled WGS sequence"/>
</dbReference>
<evidence type="ECO:0000313" key="7">
    <source>
        <dbReference type="Proteomes" id="UP000095746"/>
    </source>
</evidence>
<organism evidence="6 7">
    <name type="scientific">Flavonifractor plautii</name>
    <name type="common">Fusobacterium plautii</name>
    <dbReference type="NCBI Taxonomy" id="292800"/>
    <lineage>
        <taxon>Bacteria</taxon>
        <taxon>Bacillati</taxon>
        <taxon>Bacillota</taxon>
        <taxon>Clostridia</taxon>
        <taxon>Eubacteriales</taxon>
        <taxon>Oscillospiraceae</taxon>
        <taxon>Flavonifractor</taxon>
    </lineage>
</organism>